<protein>
    <submittedName>
        <fullName evidence="2">Uncharacterized protein</fullName>
    </submittedName>
</protein>
<keyword evidence="3" id="KW-1185">Reference proteome</keyword>
<organism evidence="2 3">
    <name type="scientific">Stephania cephalantha</name>
    <dbReference type="NCBI Taxonomy" id="152367"/>
    <lineage>
        <taxon>Eukaryota</taxon>
        <taxon>Viridiplantae</taxon>
        <taxon>Streptophyta</taxon>
        <taxon>Embryophyta</taxon>
        <taxon>Tracheophyta</taxon>
        <taxon>Spermatophyta</taxon>
        <taxon>Magnoliopsida</taxon>
        <taxon>Ranunculales</taxon>
        <taxon>Menispermaceae</taxon>
        <taxon>Menispermoideae</taxon>
        <taxon>Cissampelideae</taxon>
        <taxon>Stephania</taxon>
    </lineage>
</organism>
<sequence>MKSREFMPNLLTYRAHLLSGSYTQFASSHLLLCIYFPSIFTFLLQFLHIRPRNSPDPTLHSSFTTCSTIQIPQQLVRVHQIRSKARRRR</sequence>
<evidence type="ECO:0000256" key="1">
    <source>
        <dbReference type="SAM" id="Phobius"/>
    </source>
</evidence>
<gene>
    <name evidence="2" type="ORF">Scep_009234</name>
</gene>
<keyword evidence="1" id="KW-0472">Membrane</keyword>
<dbReference type="AlphaFoldDB" id="A0AAP0PCC9"/>
<accession>A0AAP0PCC9</accession>
<proteinExistence type="predicted"/>
<dbReference type="Proteomes" id="UP001419268">
    <property type="component" value="Unassembled WGS sequence"/>
</dbReference>
<keyword evidence="1" id="KW-1133">Transmembrane helix</keyword>
<keyword evidence="1" id="KW-0812">Transmembrane</keyword>
<reference evidence="2 3" key="1">
    <citation type="submission" date="2024-01" db="EMBL/GenBank/DDBJ databases">
        <title>Genome assemblies of Stephania.</title>
        <authorList>
            <person name="Yang L."/>
        </authorList>
    </citation>
    <scope>NUCLEOTIDE SEQUENCE [LARGE SCALE GENOMIC DNA]</scope>
    <source>
        <strain evidence="2">JXDWG</strain>
        <tissue evidence="2">Leaf</tissue>
    </source>
</reference>
<dbReference type="EMBL" id="JBBNAG010000004">
    <property type="protein sequence ID" value="KAK9139553.1"/>
    <property type="molecule type" value="Genomic_DNA"/>
</dbReference>
<evidence type="ECO:0000313" key="3">
    <source>
        <dbReference type="Proteomes" id="UP001419268"/>
    </source>
</evidence>
<comment type="caution">
    <text evidence="2">The sequence shown here is derived from an EMBL/GenBank/DDBJ whole genome shotgun (WGS) entry which is preliminary data.</text>
</comment>
<feature type="transmembrane region" description="Helical" evidence="1">
    <location>
        <begin position="26"/>
        <end position="47"/>
    </location>
</feature>
<name>A0AAP0PCC9_9MAGN</name>
<evidence type="ECO:0000313" key="2">
    <source>
        <dbReference type="EMBL" id="KAK9139553.1"/>
    </source>
</evidence>